<dbReference type="AlphaFoldDB" id="A0A822GD68"/>
<dbReference type="Proteomes" id="UP000663848">
    <property type="component" value="Unassembled WGS sequence"/>
</dbReference>
<protein>
    <submittedName>
        <fullName evidence="2">Uncharacterized protein</fullName>
    </submittedName>
</protein>
<comment type="caution">
    <text evidence="2">The sequence shown here is derived from an EMBL/GenBank/DDBJ whole genome shotgun (WGS) entry which is preliminary data.</text>
</comment>
<evidence type="ECO:0000313" key="2">
    <source>
        <dbReference type="EMBL" id="CAF5149457.1"/>
    </source>
</evidence>
<dbReference type="EMBL" id="CAJOBR010098290">
    <property type="protein sequence ID" value="CAF5149457.1"/>
    <property type="molecule type" value="Genomic_DNA"/>
</dbReference>
<proteinExistence type="predicted"/>
<organism evidence="2 3">
    <name type="scientific">Rotaria socialis</name>
    <dbReference type="NCBI Taxonomy" id="392032"/>
    <lineage>
        <taxon>Eukaryota</taxon>
        <taxon>Metazoa</taxon>
        <taxon>Spiralia</taxon>
        <taxon>Gnathifera</taxon>
        <taxon>Rotifera</taxon>
        <taxon>Eurotatoria</taxon>
        <taxon>Bdelloidea</taxon>
        <taxon>Philodinida</taxon>
        <taxon>Philodinidae</taxon>
        <taxon>Rotaria</taxon>
    </lineage>
</organism>
<reference evidence="2" key="1">
    <citation type="submission" date="2021-02" db="EMBL/GenBank/DDBJ databases">
        <authorList>
            <person name="Nowell W R."/>
        </authorList>
    </citation>
    <scope>NUCLEOTIDE SEQUENCE</scope>
</reference>
<evidence type="ECO:0000256" key="1">
    <source>
        <dbReference type="SAM" id="MobiDB-lite"/>
    </source>
</evidence>
<feature type="non-terminal residue" evidence="2">
    <location>
        <position position="66"/>
    </location>
</feature>
<sequence length="66" mass="7598">MGNKKLCNIAWTIKKLAVDEMGEDVWVDEDDINYLDEEDDDDDDDDADIENIVEEEEDDDDGGEEE</sequence>
<evidence type="ECO:0000313" key="3">
    <source>
        <dbReference type="Proteomes" id="UP000663848"/>
    </source>
</evidence>
<name>A0A822GD68_9BILA</name>
<feature type="region of interest" description="Disordered" evidence="1">
    <location>
        <begin position="35"/>
        <end position="66"/>
    </location>
</feature>
<gene>
    <name evidence="2" type="ORF">QYT958_LOCUS48416</name>
</gene>
<accession>A0A822GD68</accession>